<evidence type="ECO:0000259" key="2">
    <source>
        <dbReference type="SMART" id="SM00912"/>
    </source>
</evidence>
<dbReference type="AlphaFoldDB" id="A0A2S9IDD1"/>
<dbReference type="Gene3D" id="2.160.20.10">
    <property type="entry name" value="Single-stranded right-handed beta-helix, Pectin lyase-like"/>
    <property type="match status" value="1"/>
</dbReference>
<dbReference type="InterPro" id="IPR008638">
    <property type="entry name" value="FhaB/CdiA-like_TPS"/>
</dbReference>
<comment type="caution">
    <text evidence="3">The sequence shown here is derived from an EMBL/GenBank/DDBJ whole genome shotgun (WGS) entry which is preliminary data.</text>
</comment>
<dbReference type="SMART" id="SM00912">
    <property type="entry name" value="Haemagg_act"/>
    <property type="match status" value="1"/>
</dbReference>
<protein>
    <recommendedName>
        <fullName evidence="2">Filamentous haemagglutinin FhaB/tRNA nuclease CdiA-like TPS domain-containing protein</fullName>
    </recommendedName>
</protein>
<keyword evidence="1" id="KW-0732">Signal</keyword>
<dbReference type="SUPFAM" id="SSF51126">
    <property type="entry name" value="Pectin lyase-like"/>
    <property type="match status" value="1"/>
</dbReference>
<dbReference type="Proteomes" id="UP000239181">
    <property type="component" value="Unassembled WGS sequence"/>
</dbReference>
<name>A0A2S9IDD1_9GAMM</name>
<evidence type="ECO:0000313" key="4">
    <source>
        <dbReference type="Proteomes" id="UP000239181"/>
    </source>
</evidence>
<evidence type="ECO:0000256" key="1">
    <source>
        <dbReference type="SAM" id="SignalP"/>
    </source>
</evidence>
<feature type="chain" id="PRO_5015578347" description="Filamentous haemagglutinin FhaB/tRNA nuclease CdiA-like TPS domain-containing protein" evidence="1">
    <location>
        <begin position="32"/>
        <end position="620"/>
    </location>
</feature>
<dbReference type="InterPro" id="IPR011050">
    <property type="entry name" value="Pectin_lyase_fold/virulence"/>
</dbReference>
<feature type="domain" description="Filamentous haemagglutinin FhaB/tRNA nuclease CdiA-like TPS" evidence="2">
    <location>
        <begin position="49"/>
        <end position="169"/>
    </location>
</feature>
<dbReference type="InterPro" id="IPR010069">
    <property type="entry name" value="CdiA_FHA1_rpt"/>
</dbReference>
<accession>A0A2S9IDD1</accession>
<sequence length="620" mass="65046">MSNGKSSKLFKTSTICMMTWLAMGYIATTQAAVVVDIKQAERPWVKANTNGSVTVNINSASSAGVSHNKYTQFDVTKQGLVLNNSKTAVNSQLAGQVAGNTKLSAGEAKLIINEVTSNIASQLNGQIEVAGKKADVIIANPSGITCSGCGFINTDRGTLTTGTPTIGNDGSLIGINVQKGKIIINGQGMTDTSDYTTLLATALQVDAKVNAKEIQVMSGINSNIVTSGKELVNIGYTKNSPAVGIDVSALGGMYADKITLMAASTLDGVRNRGIISANSDLNINLDGTITNTAGTLESRTGSVNLSTRRLNNTTGKIFAGKDIDILAEDTLTNSKGLIDADKMVAINGTNVNNDRGFISGNEVSIVAGTLTNTNSKSFSDNPKAASEGGIYADKDVSVNTNGLLNTSAGWIYSDSGNVSLVSNTDMVLNYSRIYASNDILVSSNTLDYPARPKPDPIDAHLAAGNDINFVVGNLGKFDGTTVLDAGHDINISSLDGRNTGTFLNYATLSAANNINYDHGIINNYGVLDAGNEISIKTNQLLNHNVITGYGNVKVDASQSVFNDYNGMISSMKKLTLSGPTINNYRGRLIGKKGIDVYTNSFTNTGYTSGSLNQNPLSRKP</sequence>
<dbReference type="EMBL" id="PDET01000005">
    <property type="protein sequence ID" value="PRD15802.1"/>
    <property type="molecule type" value="Genomic_DNA"/>
</dbReference>
<evidence type="ECO:0000313" key="3">
    <source>
        <dbReference type="EMBL" id="PRD15802.1"/>
    </source>
</evidence>
<dbReference type="RefSeq" id="WP_105592515.1">
    <property type="nucleotide sequence ID" value="NZ_PDET01000005.1"/>
</dbReference>
<dbReference type="Pfam" id="PF05860">
    <property type="entry name" value="TPS"/>
    <property type="match status" value="1"/>
</dbReference>
<dbReference type="NCBIfam" id="TIGR01731">
    <property type="entry name" value="fil_hemag_20aa"/>
    <property type="match status" value="4"/>
</dbReference>
<proteinExistence type="predicted"/>
<keyword evidence="4" id="KW-1185">Reference proteome</keyword>
<gene>
    <name evidence="3" type="ORF">CQW29_09625</name>
</gene>
<dbReference type="NCBIfam" id="TIGR01901">
    <property type="entry name" value="adhes_NPXG"/>
    <property type="match status" value="1"/>
</dbReference>
<dbReference type="OrthoDB" id="2664633at2"/>
<reference evidence="3 4" key="1">
    <citation type="submission" date="2017-10" db="EMBL/GenBank/DDBJ databases">
        <title>Draft genome of two endophytic bacteria isolated from 'guarana' Paullinia cupana (Mart.) Ducke.</title>
        <authorList>
            <person name="Siqueira K.A."/>
            <person name="Liotti R.G."/>
            <person name="Mendes T.A."/>
            <person name="Soares M.A."/>
        </authorList>
    </citation>
    <scope>NUCLEOTIDE SEQUENCE [LARGE SCALE GENOMIC DNA]</scope>
    <source>
        <strain evidence="3 4">342</strain>
    </source>
</reference>
<organism evidence="3 4">
    <name type="scientific">Pantoea coffeiphila</name>
    <dbReference type="NCBI Taxonomy" id="1465635"/>
    <lineage>
        <taxon>Bacteria</taxon>
        <taxon>Pseudomonadati</taxon>
        <taxon>Pseudomonadota</taxon>
        <taxon>Gammaproteobacteria</taxon>
        <taxon>Enterobacterales</taxon>
        <taxon>Erwiniaceae</taxon>
        <taxon>Pantoea</taxon>
    </lineage>
</organism>
<feature type="signal peptide" evidence="1">
    <location>
        <begin position="1"/>
        <end position="31"/>
    </location>
</feature>
<dbReference type="InterPro" id="IPR012334">
    <property type="entry name" value="Pectin_lyas_fold"/>
</dbReference>